<dbReference type="EMBL" id="JAYMYQ010000011">
    <property type="protein sequence ID" value="KAK7305056.1"/>
    <property type="molecule type" value="Genomic_DNA"/>
</dbReference>
<accession>A0AAN9JW01</accession>
<gene>
    <name evidence="2" type="ORF">VNO77_42955</name>
</gene>
<organism evidence="2 3">
    <name type="scientific">Canavalia gladiata</name>
    <name type="common">Sword bean</name>
    <name type="synonym">Dolichos gladiatus</name>
    <dbReference type="NCBI Taxonomy" id="3824"/>
    <lineage>
        <taxon>Eukaryota</taxon>
        <taxon>Viridiplantae</taxon>
        <taxon>Streptophyta</taxon>
        <taxon>Embryophyta</taxon>
        <taxon>Tracheophyta</taxon>
        <taxon>Spermatophyta</taxon>
        <taxon>Magnoliopsida</taxon>
        <taxon>eudicotyledons</taxon>
        <taxon>Gunneridae</taxon>
        <taxon>Pentapetalae</taxon>
        <taxon>rosids</taxon>
        <taxon>fabids</taxon>
        <taxon>Fabales</taxon>
        <taxon>Fabaceae</taxon>
        <taxon>Papilionoideae</taxon>
        <taxon>50 kb inversion clade</taxon>
        <taxon>NPAAA clade</taxon>
        <taxon>indigoferoid/millettioid clade</taxon>
        <taxon>Phaseoleae</taxon>
        <taxon>Canavalia</taxon>
    </lineage>
</organism>
<sequence length="246" mass="28998">MKVTNTMDAMNLNSNFQILSEEEEFQTASLKRTHSSLTDEVICLDPLSYSSPDVFDNDDDIIQAPTREEKENLFPIRAPELLLDYDAMQKEISVGVPEGLNQDRVMIETSSKRSNSRTKKVRRPKTPPEWLQNWNVRSTKRKDGRFDKVYYHKEIKGFRCRSLKAIEIYETQGIRTQPIAKTRGKRRDKNNAQNETKKMLVKEERDEERETEEIIAQRKREAEKLRIIVEEFLAEVHYNQLHMHDP</sequence>
<keyword evidence="3" id="KW-1185">Reference proteome</keyword>
<evidence type="ECO:0000313" key="2">
    <source>
        <dbReference type="EMBL" id="KAK7305056.1"/>
    </source>
</evidence>
<feature type="region of interest" description="Disordered" evidence="1">
    <location>
        <begin position="181"/>
        <end position="210"/>
    </location>
</feature>
<dbReference type="Proteomes" id="UP001367508">
    <property type="component" value="Unassembled WGS sequence"/>
</dbReference>
<reference evidence="2 3" key="1">
    <citation type="submission" date="2024-01" db="EMBL/GenBank/DDBJ databases">
        <title>The genomes of 5 underutilized Papilionoideae crops provide insights into root nodulation and disease resistanc.</title>
        <authorList>
            <person name="Jiang F."/>
        </authorList>
    </citation>
    <scope>NUCLEOTIDE SEQUENCE [LARGE SCALE GENOMIC DNA]</scope>
    <source>
        <strain evidence="2">LVBAO_FW01</strain>
        <tissue evidence="2">Leaves</tissue>
    </source>
</reference>
<dbReference type="AlphaFoldDB" id="A0AAN9JW01"/>
<proteinExistence type="predicted"/>
<comment type="caution">
    <text evidence="2">The sequence shown here is derived from an EMBL/GenBank/DDBJ whole genome shotgun (WGS) entry which is preliminary data.</text>
</comment>
<feature type="compositionally biased region" description="Basic and acidic residues" evidence="1">
    <location>
        <begin position="195"/>
        <end position="204"/>
    </location>
</feature>
<evidence type="ECO:0000256" key="1">
    <source>
        <dbReference type="SAM" id="MobiDB-lite"/>
    </source>
</evidence>
<name>A0AAN9JW01_CANGL</name>
<evidence type="ECO:0000313" key="3">
    <source>
        <dbReference type="Proteomes" id="UP001367508"/>
    </source>
</evidence>
<protein>
    <submittedName>
        <fullName evidence="2">Uncharacterized protein</fullName>
    </submittedName>
</protein>